<dbReference type="PIRSF" id="PIRSF032025">
    <property type="entry name" value="UCP032025"/>
    <property type="match status" value="1"/>
</dbReference>
<dbReference type="AlphaFoldDB" id="A0A840I3E6"/>
<dbReference type="Proteomes" id="UP000563524">
    <property type="component" value="Unassembled WGS sequence"/>
</dbReference>
<keyword evidence="2" id="KW-1185">Reference proteome</keyword>
<evidence type="ECO:0000313" key="2">
    <source>
        <dbReference type="Proteomes" id="UP000563524"/>
    </source>
</evidence>
<dbReference type="EMBL" id="JACHOB010000004">
    <property type="protein sequence ID" value="MBB4659526.1"/>
    <property type="molecule type" value="Genomic_DNA"/>
</dbReference>
<dbReference type="RefSeq" id="WP_183818216.1">
    <property type="nucleotide sequence ID" value="NZ_JACHOB010000004.1"/>
</dbReference>
<name>A0A840I3E6_9PROT</name>
<gene>
    <name evidence="1" type="ORF">GGQ59_002063</name>
</gene>
<dbReference type="InterPro" id="IPR008320">
    <property type="entry name" value="UCP032025"/>
</dbReference>
<protein>
    <recommendedName>
        <fullName evidence="3">DUF1489 family protein</fullName>
    </recommendedName>
</protein>
<organism evidence="1 2">
    <name type="scientific">Parvularcula dongshanensis</name>
    <dbReference type="NCBI Taxonomy" id="1173995"/>
    <lineage>
        <taxon>Bacteria</taxon>
        <taxon>Pseudomonadati</taxon>
        <taxon>Pseudomonadota</taxon>
        <taxon>Alphaproteobacteria</taxon>
        <taxon>Parvularculales</taxon>
        <taxon>Parvularculaceae</taxon>
        <taxon>Parvularcula</taxon>
    </lineage>
</organism>
<dbReference type="Pfam" id="PF07370">
    <property type="entry name" value="DUF1489"/>
    <property type="match status" value="1"/>
</dbReference>
<evidence type="ECO:0000313" key="1">
    <source>
        <dbReference type="EMBL" id="MBB4659526.1"/>
    </source>
</evidence>
<comment type="caution">
    <text evidence="1">The sequence shown here is derived from an EMBL/GenBank/DDBJ whole genome shotgun (WGS) entry which is preliminary data.</text>
</comment>
<accession>A0A840I3E6</accession>
<evidence type="ECO:0008006" key="3">
    <source>
        <dbReference type="Google" id="ProtNLM"/>
    </source>
</evidence>
<proteinExistence type="predicted"/>
<reference evidence="1 2" key="1">
    <citation type="submission" date="2020-08" db="EMBL/GenBank/DDBJ databases">
        <title>Genomic Encyclopedia of Type Strains, Phase IV (KMG-IV): sequencing the most valuable type-strain genomes for metagenomic binning, comparative biology and taxonomic classification.</title>
        <authorList>
            <person name="Goeker M."/>
        </authorList>
    </citation>
    <scope>NUCLEOTIDE SEQUENCE [LARGE SCALE GENOMIC DNA]</scope>
    <source>
        <strain evidence="1 2">DSM 102850</strain>
    </source>
</reference>
<sequence length="135" mass="14813">MTVHLMKVAVGCPDVQTLQSRQRRFAKSGGGIAHTTRMWPKRAEEILAGGSLYWAVAKSLCVRQEILGLEAVTVDGTPKCRIKLDAALVPVRAMPRRPFQGWRYLETSDAPPDLPKGRSADEAALDAMLLELGLM</sequence>